<keyword evidence="1" id="KW-0547">Nucleotide-binding</keyword>
<keyword evidence="2" id="KW-0067">ATP-binding</keyword>
<sequence>MGEIVGREQERELLRGVLATARRGRSAVLVLHGEPGAGKTALLDDVQGVADGFDVLRFDAVQSEATFGFGALHQLLRPYLGSLSSLPAPQGDALAAAFGLRAYAQAPDLFLIGLAALGLVSARAGDRPLLCVVDDAQWLDQESAAVLAFVARRLDADPVAMVFALRESDAFDGLPRAPIAGLGRAAAAELLERVAGKGVDARVRDAVAAATGGNPLALIELARELSPAQLSGGAPLPDPIPPGPAWEERYRDAIRTLPAATRILLLTGAADPSGDPEVLWRAGKELGFGVEDAAPAEERKLVEIRAALRFRHPMIRSAAYYQAPLAERQRVHAALALVSAVLGEPDREAWHLAAATSDPDEVVAATLQRAADRERGRGGWAAAAELLARAGALSPRPSDRTVRLLVAAEAACVAGSASRAQTLLDSLHPVGGPELRVQARIHRLRREPVAATTTLLAAAVARDSRAGRGGLELRVARDALLEAVVQAKISDRLAPAGATEADVARVARSLPLPRGMAPTVGDLLLDADTALHLDGLTIAAPLLRRAIVATLQAPPDAPELFAWLAAACAHATVLADDVALHEAAFRLRDEATRRAAVIPMALAMNHTGAAELWAGRVREAEHCFDQRAALDGMLGLEQGVGAMLVAAWRGQGGLSVRVRAEAVRQGQGYQLVFADYADFVVRLGKGHYADAYAILGSHDFSTSQLKFALADLVEAAVRSGASPTAHVSLLSELAEACPVPRTLGDLARARALLADDEEQYRSAIELHERTRGPASRARSHQVYGEWLRRARRTKEARTHLRTAYELFEEMGAGAFAARAATELAAAGVRIKAARTSDQAAGLTPQEARIARLAAGGATNTEIAAQLYLSTNTVEYHLRKVFRKLGVSSRRKLYAELEGLRTFRDGEPHPAP</sequence>
<dbReference type="CDD" id="cd06170">
    <property type="entry name" value="LuxR_C_like"/>
    <property type="match status" value="1"/>
</dbReference>
<comment type="caution">
    <text evidence="4">The sequence shown here is derived from an EMBL/GenBank/DDBJ whole genome shotgun (WGS) entry which is preliminary data.</text>
</comment>
<proteinExistence type="predicted"/>
<dbReference type="SUPFAM" id="SSF52540">
    <property type="entry name" value="P-loop containing nucleoside triphosphate hydrolases"/>
    <property type="match status" value="1"/>
</dbReference>
<name>A0ABQ3ZED6_9ACTN</name>
<accession>A0ABQ3ZED6</accession>
<evidence type="ECO:0000313" key="4">
    <source>
        <dbReference type="EMBL" id="GIE16941.1"/>
    </source>
</evidence>
<dbReference type="PANTHER" id="PTHR16305">
    <property type="entry name" value="TESTICULAR SOLUBLE ADENYLYL CYCLASE"/>
    <property type="match status" value="1"/>
</dbReference>
<dbReference type="InterPro" id="IPR041664">
    <property type="entry name" value="AAA_16"/>
</dbReference>
<evidence type="ECO:0000313" key="5">
    <source>
        <dbReference type="Proteomes" id="UP000603200"/>
    </source>
</evidence>
<evidence type="ECO:0000256" key="1">
    <source>
        <dbReference type="ARBA" id="ARBA00022741"/>
    </source>
</evidence>
<dbReference type="SMART" id="SM00421">
    <property type="entry name" value="HTH_LUXR"/>
    <property type="match status" value="1"/>
</dbReference>
<organism evidence="4 5">
    <name type="scientific">Winogradskya humida</name>
    <dbReference type="NCBI Taxonomy" id="113566"/>
    <lineage>
        <taxon>Bacteria</taxon>
        <taxon>Bacillati</taxon>
        <taxon>Actinomycetota</taxon>
        <taxon>Actinomycetes</taxon>
        <taxon>Micromonosporales</taxon>
        <taxon>Micromonosporaceae</taxon>
        <taxon>Winogradskya</taxon>
    </lineage>
</organism>
<reference evidence="4 5" key="1">
    <citation type="submission" date="2021-01" db="EMBL/GenBank/DDBJ databases">
        <title>Whole genome shotgun sequence of Actinoplanes humidus NBRC 14915.</title>
        <authorList>
            <person name="Komaki H."/>
            <person name="Tamura T."/>
        </authorList>
    </citation>
    <scope>NUCLEOTIDE SEQUENCE [LARGE SCALE GENOMIC DNA]</scope>
    <source>
        <strain evidence="4 5">NBRC 14915</strain>
    </source>
</reference>
<dbReference type="PRINTS" id="PR00038">
    <property type="entry name" value="HTHLUXR"/>
</dbReference>
<evidence type="ECO:0000256" key="2">
    <source>
        <dbReference type="ARBA" id="ARBA00022840"/>
    </source>
</evidence>
<dbReference type="Pfam" id="PF00196">
    <property type="entry name" value="GerE"/>
    <property type="match status" value="1"/>
</dbReference>
<dbReference type="PANTHER" id="PTHR16305:SF35">
    <property type="entry name" value="TRANSCRIPTIONAL ACTIVATOR DOMAIN"/>
    <property type="match status" value="1"/>
</dbReference>
<dbReference type="RefSeq" id="WP_203834262.1">
    <property type="nucleotide sequence ID" value="NZ_BAAATV010000001.1"/>
</dbReference>
<dbReference type="PROSITE" id="PS50043">
    <property type="entry name" value="HTH_LUXR_2"/>
    <property type="match status" value="1"/>
</dbReference>
<dbReference type="InterPro" id="IPR036388">
    <property type="entry name" value="WH-like_DNA-bd_sf"/>
</dbReference>
<dbReference type="SUPFAM" id="SSF46894">
    <property type="entry name" value="C-terminal effector domain of the bipartite response regulators"/>
    <property type="match status" value="1"/>
</dbReference>
<dbReference type="Pfam" id="PF13191">
    <property type="entry name" value="AAA_16"/>
    <property type="match status" value="1"/>
</dbReference>
<evidence type="ECO:0000259" key="3">
    <source>
        <dbReference type="PROSITE" id="PS50043"/>
    </source>
</evidence>
<keyword evidence="5" id="KW-1185">Reference proteome</keyword>
<dbReference type="EMBL" id="BOMN01000001">
    <property type="protein sequence ID" value="GIE16941.1"/>
    <property type="molecule type" value="Genomic_DNA"/>
</dbReference>
<feature type="domain" description="HTH luxR-type" evidence="3">
    <location>
        <begin position="835"/>
        <end position="900"/>
    </location>
</feature>
<dbReference type="Gene3D" id="1.10.10.10">
    <property type="entry name" value="Winged helix-like DNA-binding domain superfamily/Winged helix DNA-binding domain"/>
    <property type="match status" value="1"/>
</dbReference>
<dbReference type="InterPro" id="IPR016032">
    <property type="entry name" value="Sig_transdc_resp-reg_C-effctor"/>
</dbReference>
<dbReference type="Proteomes" id="UP000603200">
    <property type="component" value="Unassembled WGS sequence"/>
</dbReference>
<protein>
    <submittedName>
        <fullName evidence="4">LuxR family transcriptional regulator</fullName>
    </submittedName>
</protein>
<dbReference type="InterPro" id="IPR000792">
    <property type="entry name" value="Tscrpt_reg_LuxR_C"/>
</dbReference>
<dbReference type="InterPro" id="IPR027417">
    <property type="entry name" value="P-loop_NTPase"/>
</dbReference>
<gene>
    <name evidence="4" type="ORF">Ahu01nite_000430</name>
</gene>